<comment type="function">
    <text evidence="13">Glucosidase involved in the degradation of cellulosic biomass. Has both alpha- and beta-glucosidase activity.</text>
</comment>
<feature type="domain" description="Glycoside hydrolase family 31 N-terminal" evidence="16">
    <location>
        <begin position="163"/>
        <end position="274"/>
    </location>
</feature>
<dbReference type="AlphaFoldDB" id="A0A166MMK8"/>
<keyword evidence="9" id="KW-0119">Carbohydrate metabolism</keyword>
<dbReference type="PANTHER" id="PTHR22762">
    <property type="entry name" value="ALPHA-GLUCOSIDASE"/>
    <property type="match status" value="1"/>
</dbReference>
<dbReference type="Gene3D" id="2.60.40.1180">
    <property type="entry name" value="Golgi alpha-mannosidase II"/>
    <property type="match status" value="2"/>
</dbReference>
<dbReference type="SUPFAM" id="SSF51011">
    <property type="entry name" value="Glycosyl hydrolase domain"/>
    <property type="match status" value="1"/>
</dbReference>
<evidence type="ECO:0000256" key="10">
    <source>
        <dbReference type="ARBA" id="ARBA00023295"/>
    </source>
</evidence>
<dbReference type="SUPFAM" id="SSF51445">
    <property type="entry name" value="(Trans)glycosidases"/>
    <property type="match status" value="1"/>
</dbReference>
<keyword evidence="5" id="KW-0964">Secreted</keyword>
<feature type="non-terminal residue" evidence="18">
    <location>
        <position position="1"/>
    </location>
</feature>
<comment type="catalytic activity">
    <reaction evidence="2">
        <text>Hydrolysis of terminal, non-reducing (1-&gt;4)-linked alpha-D-glucose residues with release of alpha-D-glucose.</text>
        <dbReference type="EC" id="3.2.1.20"/>
    </reaction>
</comment>
<feature type="domain" description="Glycosyl hydrolase family 31 C-terminal" evidence="17">
    <location>
        <begin position="774"/>
        <end position="862"/>
    </location>
</feature>
<protein>
    <submittedName>
        <fullName evidence="18">Glycosyl hydrolase family 31</fullName>
    </submittedName>
</protein>
<keyword evidence="7 14" id="KW-0378">Hydrolase</keyword>
<keyword evidence="10 14" id="KW-0326">Glycosidase</keyword>
<proteinExistence type="inferred from homology"/>
<name>A0A166MMK8_COLIC</name>
<keyword evidence="11" id="KW-0961">Cell wall biogenesis/degradation</keyword>
<keyword evidence="19" id="KW-1185">Reference proteome</keyword>
<dbReference type="GO" id="GO:0008422">
    <property type="term" value="F:beta-glucosidase activity"/>
    <property type="evidence" value="ECO:0007669"/>
    <property type="project" value="UniProtKB-EC"/>
</dbReference>
<evidence type="ECO:0000259" key="16">
    <source>
        <dbReference type="Pfam" id="PF13802"/>
    </source>
</evidence>
<dbReference type="InterPro" id="IPR011013">
    <property type="entry name" value="Gal_mutarotase_sf_dom"/>
</dbReference>
<dbReference type="InterPro" id="IPR017853">
    <property type="entry name" value="GH"/>
</dbReference>
<dbReference type="Pfam" id="PF21365">
    <property type="entry name" value="Glyco_hydro_31_3rd"/>
    <property type="match status" value="1"/>
</dbReference>
<evidence type="ECO:0000313" key="18">
    <source>
        <dbReference type="EMBL" id="KZL64806.1"/>
    </source>
</evidence>
<evidence type="ECO:0000256" key="13">
    <source>
        <dbReference type="ARBA" id="ARBA00025512"/>
    </source>
</evidence>
<evidence type="ECO:0000256" key="11">
    <source>
        <dbReference type="ARBA" id="ARBA00023316"/>
    </source>
</evidence>
<evidence type="ECO:0000256" key="1">
    <source>
        <dbReference type="ARBA" id="ARBA00000448"/>
    </source>
</evidence>
<evidence type="ECO:0000259" key="17">
    <source>
        <dbReference type="Pfam" id="PF21365"/>
    </source>
</evidence>
<keyword evidence="6" id="KW-0732">Signal</keyword>
<dbReference type="InterPro" id="IPR025887">
    <property type="entry name" value="Glyco_hydro_31_N_dom"/>
</dbReference>
<dbReference type="InterPro" id="IPR048395">
    <property type="entry name" value="Glyco_hydro_31_C"/>
</dbReference>
<dbReference type="Pfam" id="PF01055">
    <property type="entry name" value="Glyco_hydro_31_2nd"/>
    <property type="match status" value="1"/>
</dbReference>
<dbReference type="Pfam" id="PF13802">
    <property type="entry name" value="Gal_mutarotas_2"/>
    <property type="match status" value="1"/>
</dbReference>
<dbReference type="SUPFAM" id="SSF74650">
    <property type="entry name" value="Galactose mutarotase-like"/>
    <property type="match status" value="1"/>
</dbReference>
<comment type="subcellular location">
    <subcellularLocation>
        <location evidence="3">Secreted</location>
    </subcellularLocation>
</comment>
<evidence type="ECO:0000256" key="8">
    <source>
        <dbReference type="ARBA" id="ARBA00023180"/>
    </source>
</evidence>
<reference evidence="18 19" key="1">
    <citation type="submission" date="2015-06" db="EMBL/GenBank/DDBJ databases">
        <title>Survival trade-offs in plant roots during colonization by closely related pathogenic and mutualistic fungi.</title>
        <authorList>
            <person name="Hacquard S."/>
            <person name="Kracher B."/>
            <person name="Hiruma K."/>
            <person name="Weinman A."/>
            <person name="Muench P."/>
            <person name="Garrido Oter R."/>
            <person name="Ver Loren van Themaat E."/>
            <person name="Dallerey J.-F."/>
            <person name="Damm U."/>
            <person name="Henrissat B."/>
            <person name="Lespinet O."/>
            <person name="Thon M."/>
            <person name="Kemen E."/>
            <person name="McHardy A.C."/>
            <person name="Schulze-Lefert P."/>
            <person name="O'Connell R.J."/>
        </authorList>
    </citation>
    <scope>NUCLEOTIDE SEQUENCE [LARGE SCALE GENOMIC DNA]</scope>
    <source>
        <strain evidence="18 19">MAFF 238704</strain>
    </source>
</reference>
<evidence type="ECO:0000256" key="12">
    <source>
        <dbReference type="ARBA" id="ARBA00023326"/>
    </source>
</evidence>
<dbReference type="GO" id="GO:0071555">
    <property type="term" value="P:cell wall organization"/>
    <property type="evidence" value="ECO:0007669"/>
    <property type="project" value="UniProtKB-KW"/>
</dbReference>
<dbReference type="Gene3D" id="3.20.20.80">
    <property type="entry name" value="Glycosidases"/>
    <property type="match status" value="2"/>
</dbReference>
<dbReference type="Proteomes" id="UP000076584">
    <property type="component" value="Unassembled WGS sequence"/>
</dbReference>
<organism evidence="18 19">
    <name type="scientific">Colletotrichum incanum</name>
    <name type="common">Soybean anthracnose fungus</name>
    <dbReference type="NCBI Taxonomy" id="1573173"/>
    <lineage>
        <taxon>Eukaryota</taxon>
        <taxon>Fungi</taxon>
        <taxon>Dikarya</taxon>
        <taxon>Ascomycota</taxon>
        <taxon>Pezizomycotina</taxon>
        <taxon>Sordariomycetes</taxon>
        <taxon>Hypocreomycetidae</taxon>
        <taxon>Glomerellales</taxon>
        <taxon>Glomerellaceae</taxon>
        <taxon>Colletotrichum</taxon>
        <taxon>Colletotrichum spaethianum species complex</taxon>
    </lineage>
</organism>
<keyword evidence="12" id="KW-0624">Polysaccharide degradation</keyword>
<evidence type="ECO:0000256" key="9">
    <source>
        <dbReference type="ARBA" id="ARBA00023277"/>
    </source>
</evidence>
<dbReference type="GO" id="GO:0030246">
    <property type="term" value="F:carbohydrate binding"/>
    <property type="evidence" value="ECO:0007669"/>
    <property type="project" value="InterPro"/>
</dbReference>
<evidence type="ECO:0000313" key="19">
    <source>
        <dbReference type="Proteomes" id="UP000076584"/>
    </source>
</evidence>
<comment type="catalytic activity">
    <reaction evidence="1">
        <text>Hydrolysis of terminal, non-reducing beta-D-glucosyl residues with release of beta-D-glucose.</text>
        <dbReference type="EC" id="3.2.1.21"/>
    </reaction>
</comment>
<feature type="domain" description="Glycoside hydrolase family 31 TIM barrel" evidence="15">
    <location>
        <begin position="322"/>
        <end position="766"/>
    </location>
</feature>
<dbReference type="CDD" id="cd06602">
    <property type="entry name" value="GH31_MGAM_SI_GAA"/>
    <property type="match status" value="1"/>
</dbReference>
<evidence type="ECO:0000256" key="2">
    <source>
        <dbReference type="ARBA" id="ARBA00001657"/>
    </source>
</evidence>
<dbReference type="STRING" id="1573173.A0A166MMK8"/>
<evidence type="ECO:0000256" key="7">
    <source>
        <dbReference type="ARBA" id="ARBA00022801"/>
    </source>
</evidence>
<sequence length="971" mass="108438">LCYSRICKRESSIKPATGPCSEPVVKGFLFFHQFGCPRQHRSETKALSSTMARILSVLGLLTAVASAAVIRRDYPNDDALSKCPGYRASNVQTSSTGLTADLSLAGEACDVYGTDLTDLTLTVEYQTDTRLHVKIQDAENQVYQVPDSVFPRPDAGGGSTEGSKLHFNYTESPFSFTVTRSDTGEVLFDTSGANIVFESQYLRLRTKLPENPNLYGLGEHSDPFRLNTTDYIRTLWSQDSYGIPSGANLYGNHPVYYEHRKNSTHGVFFLNSNGMDVFINKTEESGQYLEYNTLGGVLDFYFVAGPSPIEVTQQYAQITGLPAMMPYWGLGFHQCRYGYRDVFNVAEVVYNYSIAEIPLETMWTDIDYMDRRRVFSLDQERYPLAKVRQLVDKLHENDQHYIVMVDPAVAYVESPTLQRGIDDNIWLLRSNGSVWIGVVWPGVTVFPDWFAENITKYWNNEFADFFSADDGVDIDALWIDMNEPSNFPCYFPCDDPYGSAVGFPPEPPPVRENPRPLPGWPCDFQPPGTDCGNNQTKRSDVFVRKEISPRTLPTNQNFDKLIIAERQTSGDQKGLPGRDLLFPKYAIHNKAAWDTASNAAGGGISNKTVNTDVIHQNGLTMYDTHNLYGSMMSTASRIAMQARRPGLRPLIITRSTFAGAGTSVGHWLGDNLSNWQQYRVSISQLLQFASVYQVPMVGSDACGFGDNTNEQLCARWAALAAFSSFYRNHNSLDSISQEFYLWDTVADSARKAITIRYRLLDYIYTALHQQTVDGTPLINPLFYLYPEDEKTFGLDLQYFYGDAVLVAPVTEEDSTSVDVYLPDDVFYDWYTHETVQGAGATVTLTEQDYTTIPLFIRGGSVLPLRANSAMTTTKLREENFELLIAVGRDGTAKGKLYLDDGVSLEQAGVTLVTFDYKDGKVSVDGAFGYKTPLKVSKVTLLSGGQTGKRQEAVKTIEVDKPLTGPFIIDIN</sequence>
<accession>A0A166MMK8</accession>
<dbReference type="EMBL" id="LFIW01002669">
    <property type="protein sequence ID" value="KZL64806.1"/>
    <property type="molecule type" value="Genomic_DNA"/>
</dbReference>
<dbReference type="InterPro" id="IPR013780">
    <property type="entry name" value="Glyco_hydro_b"/>
</dbReference>
<dbReference type="GO" id="GO:0004558">
    <property type="term" value="F:alpha-1,4-glucosidase activity"/>
    <property type="evidence" value="ECO:0007669"/>
    <property type="project" value="UniProtKB-EC"/>
</dbReference>
<evidence type="ECO:0000256" key="3">
    <source>
        <dbReference type="ARBA" id="ARBA00004613"/>
    </source>
</evidence>
<dbReference type="GO" id="GO:0005576">
    <property type="term" value="C:extracellular region"/>
    <property type="evidence" value="ECO:0007669"/>
    <property type="project" value="UniProtKB-SubCell"/>
</dbReference>
<comment type="caution">
    <text evidence="18">The sequence shown here is derived from an EMBL/GenBank/DDBJ whole genome shotgun (WGS) entry which is preliminary data.</text>
</comment>
<evidence type="ECO:0000256" key="14">
    <source>
        <dbReference type="RuleBase" id="RU361185"/>
    </source>
</evidence>
<dbReference type="Gene3D" id="2.60.40.1760">
    <property type="entry name" value="glycosyl hydrolase (family 31)"/>
    <property type="match status" value="1"/>
</dbReference>
<comment type="similarity">
    <text evidence="4 14">Belongs to the glycosyl hydrolase 31 family.</text>
</comment>
<keyword evidence="8" id="KW-0325">Glycoprotein</keyword>
<dbReference type="GO" id="GO:0000272">
    <property type="term" value="P:polysaccharide catabolic process"/>
    <property type="evidence" value="ECO:0007669"/>
    <property type="project" value="UniProtKB-KW"/>
</dbReference>
<evidence type="ECO:0000256" key="5">
    <source>
        <dbReference type="ARBA" id="ARBA00022525"/>
    </source>
</evidence>
<evidence type="ECO:0000256" key="6">
    <source>
        <dbReference type="ARBA" id="ARBA00022729"/>
    </source>
</evidence>
<gene>
    <name evidence="18" type="ORF">CI238_09009</name>
</gene>
<dbReference type="PANTHER" id="PTHR22762:SF67">
    <property type="entry name" value="ALPHA_BETA-GLUCOSIDASE AGDC-RELATED"/>
    <property type="match status" value="1"/>
</dbReference>
<dbReference type="CDD" id="cd14752">
    <property type="entry name" value="GH31_N"/>
    <property type="match status" value="1"/>
</dbReference>
<evidence type="ECO:0000256" key="4">
    <source>
        <dbReference type="ARBA" id="ARBA00007806"/>
    </source>
</evidence>
<dbReference type="InterPro" id="IPR000322">
    <property type="entry name" value="Glyco_hydro_31_TIM"/>
</dbReference>
<evidence type="ECO:0000259" key="15">
    <source>
        <dbReference type="Pfam" id="PF01055"/>
    </source>
</evidence>